<evidence type="ECO:0000313" key="3">
    <source>
        <dbReference type="Proteomes" id="UP001166251"/>
    </source>
</evidence>
<keyword evidence="3" id="KW-1185">Reference proteome</keyword>
<dbReference type="Gene3D" id="3.40.190.10">
    <property type="entry name" value="Periplasmic binding protein-like II"/>
    <property type="match status" value="2"/>
</dbReference>
<name>A0ABS7ECU3_9GAMM</name>
<evidence type="ECO:0000313" key="2">
    <source>
        <dbReference type="EMBL" id="MBW8190135.1"/>
    </source>
</evidence>
<feature type="chain" id="PRO_5045522104" evidence="1">
    <location>
        <begin position="19"/>
        <end position="284"/>
    </location>
</feature>
<feature type="signal peptide" evidence="1">
    <location>
        <begin position="1"/>
        <end position="18"/>
    </location>
</feature>
<comment type="caution">
    <text evidence="2">The sequence shown here is derived from an EMBL/GenBank/DDBJ whole genome shotgun (WGS) entry which is preliminary data.</text>
</comment>
<reference evidence="2" key="1">
    <citation type="submission" date="2021-07" db="EMBL/GenBank/DDBJ databases">
        <title>Neiella marina sp. nov., isolated from the intestinal content of sea cucumber Apostichopus japonicus.</title>
        <authorList>
            <person name="Bai X."/>
        </authorList>
    </citation>
    <scope>NUCLEOTIDE SEQUENCE</scope>
    <source>
        <strain evidence="2">126</strain>
    </source>
</reference>
<dbReference type="EMBL" id="JAHZSS010000003">
    <property type="protein sequence ID" value="MBW8190135.1"/>
    <property type="molecule type" value="Genomic_DNA"/>
</dbReference>
<accession>A0ABS7ECU3</accession>
<organism evidence="2 3">
    <name type="scientific">Neiella holothuriorum</name>
    <dbReference type="NCBI Taxonomy" id="2870530"/>
    <lineage>
        <taxon>Bacteria</taxon>
        <taxon>Pseudomonadati</taxon>
        <taxon>Pseudomonadota</taxon>
        <taxon>Gammaproteobacteria</taxon>
        <taxon>Alteromonadales</taxon>
        <taxon>Echinimonadaceae</taxon>
        <taxon>Neiella</taxon>
    </lineage>
</organism>
<proteinExistence type="predicted"/>
<gene>
    <name evidence="2" type="ORF">K0504_03725</name>
</gene>
<keyword evidence="1" id="KW-0732">Signal</keyword>
<sequence>MRQILLLAILLVANTVCAAARTIQYNNDPSPKEQYIIGLLDLALEKSGSGMVMQANPEVWQESRIIQHVERGEFDVYWGAASTDNEAKMRAIRIPLTKGLLGYRLFIVKPDQQHRFTDINTLSQLKQLSAGQGRFWGDTQVLQHAGIPTETAIKYQSLFHMLEGERFDYFPRAVHEPWAEVEAYPELNLTVESHVLLTYPLAMYFYVNKQDDELAVALEAGLEQAISDGSFDAYFYGHPMIRDSLAKANIDKRTVIRIDNPYLPDTTPLERKELWLDLAALRQY</sequence>
<protein>
    <submittedName>
        <fullName evidence="2">Diguanylate cyclase</fullName>
    </submittedName>
</protein>
<dbReference type="RefSeq" id="WP_220102823.1">
    <property type="nucleotide sequence ID" value="NZ_JAHZSS010000003.1"/>
</dbReference>
<evidence type="ECO:0000256" key="1">
    <source>
        <dbReference type="SAM" id="SignalP"/>
    </source>
</evidence>
<dbReference type="Proteomes" id="UP001166251">
    <property type="component" value="Unassembled WGS sequence"/>
</dbReference>
<dbReference type="SUPFAM" id="SSF53850">
    <property type="entry name" value="Periplasmic binding protein-like II"/>
    <property type="match status" value="1"/>
</dbReference>